<dbReference type="Pfam" id="PF04140">
    <property type="entry name" value="ICMT"/>
    <property type="match status" value="1"/>
</dbReference>
<comment type="similarity">
    <text evidence="5">Belongs to the class VI-like SAM-binding methyltransferase superfamily. Isoprenylcysteine carboxyl methyltransferase family.</text>
</comment>
<feature type="transmembrane region" description="Helical" evidence="5">
    <location>
        <begin position="161"/>
        <end position="181"/>
    </location>
</feature>
<keyword evidence="5" id="KW-0808">Transferase</keyword>
<sequence>MSSLWKIPFILAAAGSFQVVATPPNPVPSEEELVAPSTYTEKLLFNVLGRISGPTTPRNLLWAASLCEVSVILLSHRPHSPLGTMLLRYLAPAGLSAASSISLTNSYIVGCILVVAGAALRYWCYRTLGRMFAFRLSIVKGHRLVTSGPYSIVRHPSYTGILLAVPGIQLCLLGAGSWVHTSGILGTVLGKAFVGYWGFLCLLAYPAVVARVPKEDEMLKKRFGQEWEDWARKVPNRLIPWVF</sequence>
<evidence type="ECO:0000313" key="8">
    <source>
        <dbReference type="Proteomes" id="UP000305948"/>
    </source>
</evidence>
<keyword evidence="2 5" id="KW-0812">Transmembrane</keyword>
<keyword evidence="5" id="KW-0949">S-adenosyl-L-methionine</keyword>
<keyword evidence="3 5" id="KW-1133">Transmembrane helix</keyword>
<proteinExistence type="inferred from homology"/>
<evidence type="ECO:0000256" key="5">
    <source>
        <dbReference type="RuleBase" id="RU362022"/>
    </source>
</evidence>
<accession>A0A5C3N860</accession>
<evidence type="ECO:0000256" key="4">
    <source>
        <dbReference type="ARBA" id="ARBA00023136"/>
    </source>
</evidence>
<evidence type="ECO:0000313" key="7">
    <source>
        <dbReference type="EMBL" id="TFK54019.1"/>
    </source>
</evidence>
<evidence type="ECO:0000256" key="2">
    <source>
        <dbReference type="ARBA" id="ARBA00022692"/>
    </source>
</evidence>
<gene>
    <name evidence="7" type="ORF">OE88DRAFT_1654474</name>
</gene>
<keyword evidence="4 5" id="KW-0472">Membrane</keyword>
<protein>
    <recommendedName>
        <fullName evidence="5">Protein-S-isoprenylcysteine O-methyltransferase</fullName>
        <ecNumber evidence="5">2.1.1.100</ecNumber>
    </recommendedName>
</protein>
<dbReference type="OrthoDB" id="422086at2759"/>
<name>A0A5C3N860_9AGAM</name>
<keyword evidence="5" id="KW-0256">Endoplasmic reticulum</keyword>
<dbReference type="GO" id="GO:0032259">
    <property type="term" value="P:methylation"/>
    <property type="evidence" value="ECO:0007669"/>
    <property type="project" value="UniProtKB-KW"/>
</dbReference>
<dbReference type="EC" id="2.1.1.100" evidence="5"/>
<feature type="transmembrane region" description="Helical" evidence="5">
    <location>
        <begin position="193"/>
        <end position="212"/>
    </location>
</feature>
<dbReference type="STRING" id="5364.A0A5C3N860"/>
<evidence type="ECO:0000256" key="6">
    <source>
        <dbReference type="SAM" id="SignalP"/>
    </source>
</evidence>
<dbReference type="GO" id="GO:0005789">
    <property type="term" value="C:endoplasmic reticulum membrane"/>
    <property type="evidence" value="ECO:0007669"/>
    <property type="project" value="UniProtKB-SubCell"/>
</dbReference>
<dbReference type="GO" id="GO:0004671">
    <property type="term" value="F:protein C-terminal S-isoprenylcysteine carboxyl O-methyltransferase activity"/>
    <property type="evidence" value="ECO:0007669"/>
    <property type="project" value="UniProtKB-EC"/>
</dbReference>
<keyword evidence="8" id="KW-1185">Reference proteome</keyword>
<dbReference type="Gene3D" id="1.20.120.1630">
    <property type="match status" value="1"/>
</dbReference>
<dbReference type="EMBL" id="ML213506">
    <property type="protein sequence ID" value="TFK54019.1"/>
    <property type="molecule type" value="Genomic_DNA"/>
</dbReference>
<dbReference type="PANTHER" id="PTHR12714:SF9">
    <property type="entry name" value="PROTEIN-S-ISOPRENYLCYSTEINE O-METHYLTRANSFERASE"/>
    <property type="match status" value="1"/>
</dbReference>
<dbReference type="AlphaFoldDB" id="A0A5C3N860"/>
<evidence type="ECO:0000256" key="1">
    <source>
        <dbReference type="ARBA" id="ARBA00004141"/>
    </source>
</evidence>
<comment type="catalytic activity">
    <reaction evidence="5">
        <text>[protein]-C-terminal S-[(2E,6E)-farnesyl]-L-cysteine + S-adenosyl-L-methionine = [protein]-C-terminal S-[(2E,6E)-farnesyl]-L-cysteine methyl ester + S-adenosyl-L-homocysteine</text>
        <dbReference type="Rhea" id="RHEA:21672"/>
        <dbReference type="Rhea" id="RHEA-COMP:12125"/>
        <dbReference type="Rhea" id="RHEA-COMP:12126"/>
        <dbReference type="ChEBI" id="CHEBI:57856"/>
        <dbReference type="ChEBI" id="CHEBI:59789"/>
        <dbReference type="ChEBI" id="CHEBI:90510"/>
        <dbReference type="ChEBI" id="CHEBI:90511"/>
        <dbReference type="EC" id="2.1.1.100"/>
    </reaction>
</comment>
<dbReference type="InterPro" id="IPR007269">
    <property type="entry name" value="ICMT_MeTrfase"/>
</dbReference>
<feature type="chain" id="PRO_5022663570" description="Protein-S-isoprenylcysteine O-methyltransferase" evidence="6">
    <location>
        <begin position="22"/>
        <end position="243"/>
    </location>
</feature>
<comment type="caution">
    <text evidence="5">Lacks conserved residue(s) required for the propagation of feature annotation.</text>
</comment>
<evidence type="ECO:0000256" key="3">
    <source>
        <dbReference type="ARBA" id="ARBA00022989"/>
    </source>
</evidence>
<feature type="signal peptide" evidence="6">
    <location>
        <begin position="1"/>
        <end position="21"/>
    </location>
</feature>
<keyword evidence="5" id="KW-0489">Methyltransferase</keyword>
<keyword evidence="6" id="KW-0732">Signal</keyword>
<dbReference type="Proteomes" id="UP000305948">
    <property type="component" value="Unassembled WGS sequence"/>
</dbReference>
<organism evidence="7 8">
    <name type="scientific">Heliocybe sulcata</name>
    <dbReference type="NCBI Taxonomy" id="5364"/>
    <lineage>
        <taxon>Eukaryota</taxon>
        <taxon>Fungi</taxon>
        <taxon>Dikarya</taxon>
        <taxon>Basidiomycota</taxon>
        <taxon>Agaricomycotina</taxon>
        <taxon>Agaricomycetes</taxon>
        <taxon>Gloeophyllales</taxon>
        <taxon>Gloeophyllaceae</taxon>
        <taxon>Heliocybe</taxon>
    </lineage>
</organism>
<reference evidence="7 8" key="1">
    <citation type="journal article" date="2019" name="Nat. Ecol. Evol.">
        <title>Megaphylogeny resolves global patterns of mushroom evolution.</title>
        <authorList>
            <person name="Varga T."/>
            <person name="Krizsan K."/>
            <person name="Foldi C."/>
            <person name="Dima B."/>
            <person name="Sanchez-Garcia M."/>
            <person name="Sanchez-Ramirez S."/>
            <person name="Szollosi G.J."/>
            <person name="Szarkandi J.G."/>
            <person name="Papp V."/>
            <person name="Albert L."/>
            <person name="Andreopoulos W."/>
            <person name="Angelini C."/>
            <person name="Antonin V."/>
            <person name="Barry K.W."/>
            <person name="Bougher N.L."/>
            <person name="Buchanan P."/>
            <person name="Buyck B."/>
            <person name="Bense V."/>
            <person name="Catcheside P."/>
            <person name="Chovatia M."/>
            <person name="Cooper J."/>
            <person name="Damon W."/>
            <person name="Desjardin D."/>
            <person name="Finy P."/>
            <person name="Geml J."/>
            <person name="Haridas S."/>
            <person name="Hughes K."/>
            <person name="Justo A."/>
            <person name="Karasinski D."/>
            <person name="Kautmanova I."/>
            <person name="Kiss B."/>
            <person name="Kocsube S."/>
            <person name="Kotiranta H."/>
            <person name="LaButti K.M."/>
            <person name="Lechner B.E."/>
            <person name="Liimatainen K."/>
            <person name="Lipzen A."/>
            <person name="Lukacs Z."/>
            <person name="Mihaltcheva S."/>
            <person name="Morgado L.N."/>
            <person name="Niskanen T."/>
            <person name="Noordeloos M.E."/>
            <person name="Ohm R.A."/>
            <person name="Ortiz-Santana B."/>
            <person name="Ovrebo C."/>
            <person name="Racz N."/>
            <person name="Riley R."/>
            <person name="Savchenko A."/>
            <person name="Shiryaev A."/>
            <person name="Soop K."/>
            <person name="Spirin V."/>
            <person name="Szebenyi C."/>
            <person name="Tomsovsky M."/>
            <person name="Tulloss R.E."/>
            <person name="Uehling J."/>
            <person name="Grigoriev I.V."/>
            <person name="Vagvolgyi C."/>
            <person name="Papp T."/>
            <person name="Martin F.M."/>
            <person name="Miettinen O."/>
            <person name="Hibbett D.S."/>
            <person name="Nagy L.G."/>
        </authorList>
    </citation>
    <scope>NUCLEOTIDE SEQUENCE [LARGE SCALE GENOMIC DNA]</scope>
    <source>
        <strain evidence="7 8">OMC1185</strain>
    </source>
</reference>
<comment type="subcellular location">
    <subcellularLocation>
        <location evidence="5">Endoplasmic reticulum membrane</location>
        <topology evidence="5">Multi-pass membrane protein</topology>
    </subcellularLocation>
    <subcellularLocation>
        <location evidence="1">Membrane</location>
        <topology evidence="1">Multi-pass membrane protein</topology>
    </subcellularLocation>
</comment>
<feature type="transmembrane region" description="Helical" evidence="5">
    <location>
        <begin position="107"/>
        <end position="125"/>
    </location>
</feature>
<dbReference type="PANTHER" id="PTHR12714">
    <property type="entry name" value="PROTEIN-S ISOPRENYLCYSTEINE O-METHYLTRANSFERASE"/>
    <property type="match status" value="1"/>
</dbReference>